<dbReference type="EMBL" id="CP045737">
    <property type="protein sequence ID" value="QGG42636.1"/>
    <property type="molecule type" value="Genomic_DNA"/>
</dbReference>
<protein>
    <submittedName>
        <fullName evidence="2">DUF4389 domain-containing protein</fullName>
    </submittedName>
</protein>
<feature type="transmembrane region" description="Helical" evidence="1">
    <location>
        <begin position="155"/>
        <end position="175"/>
    </location>
</feature>
<dbReference type="Pfam" id="PF14333">
    <property type="entry name" value="DUF4389"/>
    <property type="match status" value="2"/>
</dbReference>
<feature type="transmembrane region" description="Helical" evidence="1">
    <location>
        <begin position="37"/>
        <end position="60"/>
    </location>
</feature>
<keyword evidence="1" id="KW-1133">Transmembrane helix</keyword>
<keyword evidence="1" id="KW-0472">Membrane</keyword>
<accession>A0A5Q2MN19</accession>
<feature type="transmembrane region" description="Helical" evidence="1">
    <location>
        <begin position="253"/>
        <end position="279"/>
    </location>
</feature>
<dbReference type="RefSeq" id="WP_153654439.1">
    <property type="nucleotide sequence ID" value="NZ_CP045737.1"/>
</dbReference>
<sequence length="471" mass="51502">MATDSATVIHPLRLEGNLDQASRALWLVKWLLLIPHYIVLFFLWLTVGVFTFLAFFAILVTGRYPRALFDFNVGVLRWSWRVSFYGYGALGTDRYPPFSLRDDPSYPARLVLPRPERLSRGLVLVKWWLLAIPHYLVVGLFVGVGTYSTDSDLPWTPQVGLIGVLVLVAAVVLLFRRHYPAGIFDFVMGLHRWVYRLAAYVLLMTDRYPPFALDQGGTEPEPEPEHVDAASAAVTAEGEHDGARTKDWTLPKVLSAVAGSVALATSLALFAGGAALAVLDVSLEDDDEFLMSDTKVLTSSAAAITSENLDLGDGPESVLPDNILGETKLEVRSLTGRDLFVGVGPTEEVRRYLADVPHDIFVDLHDGKPVFRHQPGTVLPAPPQSEDFWDATASGSGRLDLTWKPSGGDWTFVVMNADTRPAVAVDASIGAKFPIIAVIGVSLFAAAAVCFLIGIILIAIPLVLLSRRRRT</sequence>
<feature type="transmembrane region" description="Helical" evidence="1">
    <location>
        <begin position="435"/>
        <end position="465"/>
    </location>
</feature>
<dbReference type="AlphaFoldDB" id="A0A5Q2MN19"/>
<evidence type="ECO:0000256" key="1">
    <source>
        <dbReference type="SAM" id="Phobius"/>
    </source>
</evidence>
<reference evidence="2 3" key="1">
    <citation type="submission" date="2019-11" db="EMBL/GenBank/DDBJ databases">
        <authorList>
            <person name="Li J."/>
        </authorList>
    </citation>
    <scope>NUCLEOTIDE SEQUENCE [LARGE SCALE GENOMIC DNA]</scope>
    <source>
        <strain evidence="2 3">MF47</strain>
    </source>
</reference>
<evidence type="ECO:0000313" key="3">
    <source>
        <dbReference type="Proteomes" id="UP000392064"/>
    </source>
</evidence>
<keyword evidence="1" id="KW-0812">Transmembrane</keyword>
<evidence type="ECO:0000313" key="2">
    <source>
        <dbReference type="EMBL" id="QGG42636.1"/>
    </source>
</evidence>
<keyword evidence="3" id="KW-1185">Reference proteome</keyword>
<name>A0A5Q2MN19_9ACTN</name>
<dbReference type="InterPro" id="IPR025498">
    <property type="entry name" value="DUF4389"/>
</dbReference>
<dbReference type="KEGG" id="aef:GEV26_15320"/>
<dbReference type="Proteomes" id="UP000392064">
    <property type="component" value="Chromosome"/>
</dbReference>
<organism evidence="2 3">
    <name type="scientific">Aeromicrobium yanjiei</name>
    <dbReference type="NCBI Taxonomy" id="2662028"/>
    <lineage>
        <taxon>Bacteria</taxon>
        <taxon>Bacillati</taxon>
        <taxon>Actinomycetota</taxon>
        <taxon>Actinomycetes</taxon>
        <taxon>Propionibacteriales</taxon>
        <taxon>Nocardioidaceae</taxon>
        <taxon>Aeromicrobium</taxon>
    </lineage>
</organism>
<proteinExistence type="predicted"/>
<feature type="transmembrane region" description="Helical" evidence="1">
    <location>
        <begin position="127"/>
        <end position="149"/>
    </location>
</feature>
<gene>
    <name evidence="2" type="ORF">GEV26_15320</name>
</gene>